<accession>A0A835PJF3</accession>
<evidence type="ECO:0000313" key="2">
    <source>
        <dbReference type="EMBL" id="KAG0479028.1"/>
    </source>
</evidence>
<evidence type="ECO:0000313" key="4">
    <source>
        <dbReference type="Proteomes" id="UP000639772"/>
    </source>
</evidence>
<dbReference type="Proteomes" id="UP000636800">
    <property type="component" value="Unassembled WGS sequence"/>
</dbReference>
<dbReference type="AlphaFoldDB" id="A0A835PJF3"/>
<comment type="caution">
    <text evidence="1">The sequence shown here is derived from an EMBL/GenBank/DDBJ whole genome shotgun (WGS) entry which is preliminary data.</text>
</comment>
<dbReference type="EMBL" id="JADCNM010000006">
    <property type="protein sequence ID" value="KAG0479028.1"/>
    <property type="molecule type" value="Genomic_DNA"/>
</dbReference>
<organism evidence="1 3">
    <name type="scientific">Vanilla planifolia</name>
    <name type="common">Vanilla</name>
    <dbReference type="NCBI Taxonomy" id="51239"/>
    <lineage>
        <taxon>Eukaryota</taxon>
        <taxon>Viridiplantae</taxon>
        <taxon>Streptophyta</taxon>
        <taxon>Embryophyta</taxon>
        <taxon>Tracheophyta</taxon>
        <taxon>Spermatophyta</taxon>
        <taxon>Magnoliopsida</taxon>
        <taxon>Liliopsida</taxon>
        <taxon>Asparagales</taxon>
        <taxon>Orchidaceae</taxon>
        <taxon>Vanilloideae</taxon>
        <taxon>Vanilleae</taxon>
        <taxon>Vanilla</taxon>
    </lineage>
</organism>
<evidence type="ECO:0000313" key="1">
    <source>
        <dbReference type="EMBL" id="KAG0451347.1"/>
    </source>
</evidence>
<proteinExistence type="predicted"/>
<name>A0A835PJF3_VANPL</name>
<evidence type="ECO:0000313" key="3">
    <source>
        <dbReference type="Proteomes" id="UP000636800"/>
    </source>
</evidence>
<reference evidence="3 4" key="1">
    <citation type="journal article" date="2020" name="Nat. Food">
        <title>A phased Vanilla planifolia genome enables genetic improvement of flavour and production.</title>
        <authorList>
            <person name="Hasing T."/>
            <person name="Tang H."/>
            <person name="Brym M."/>
            <person name="Khazi F."/>
            <person name="Huang T."/>
            <person name="Chambers A.H."/>
        </authorList>
    </citation>
    <scope>NUCLEOTIDE SEQUENCE [LARGE SCALE GENOMIC DNA]</scope>
    <source>
        <tissue evidence="1">Leaf</tissue>
    </source>
</reference>
<keyword evidence="3" id="KW-1185">Reference proteome</keyword>
<dbReference type="Proteomes" id="UP000639772">
    <property type="component" value="Chromosome 6"/>
</dbReference>
<gene>
    <name evidence="2" type="ORF">HPP92_013747</name>
    <name evidence="1" type="ORF">HPP92_026468</name>
</gene>
<protein>
    <submittedName>
        <fullName evidence="1">Uncharacterized protein</fullName>
    </submittedName>
</protein>
<sequence>MGFSAGDAVVAAGVVAELLEFAASDDVSGFRLAADRCPSAVCAAGLWYGRCMRSGRMLLLHRTALMVAASFGSLDVLHHVLTLSTAADVNLHCDPDGATPPLCCFQWFSKRGHRRHPSCSTPVPIPTPLMLQASAL</sequence>
<dbReference type="EMBL" id="JADCNL010000062">
    <property type="protein sequence ID" value="KAG0451347.1"/>
    <property type="molecule type" value="Genomic_DNA"/>
</dbReference>